<dbReference type="InterPro" id="IPR035412">
    <property type="entry name" value="Terminase_L_N"/>
</dbReference>
<reference evidence="3" key="1">
    <citation type="submission" date="2019-09" db="EMBL/GenBank/DDBJ databases">
        <authorList>
            <person name="Jung D.-H."/>
        </authorList>
    </citation>
    <scope>NUCLEOTIDE SEQUENCE [LARGE SCALE GENOMIC DNA]</scope>
    <source>
        <strain evidence="3">JA-25</strain>
    </source>
</reference>
<gene>
    <name evidence="2" type="ORF">F7231_04420</name>
</gene>
<protein>
    <recommendedName>
        <fullName evidence="1">Phage terminase large subunit N-terminal domain-containing protein</fullName>
    </recommendedName>
</protein>
<proteinExistence type="predicted"/>
<keyword evidence="3" id="KW-1185">Reference proteome</keyword>
<feature type="domain" description="Phage terminase large subunit N-terminal" evidence="1">
    <location>
        <begin position="39"/>
        <end position="237"/>
    </location>
</feature>
<sequence>MGQVINFLPASRFIGRPVPDGCFVVPDVFIPHLFDEAPVQIWYGSRFSAKSATKARELLARSAEAKYCRVIYARQNQTDVKNSQYQLFKDIINGQKWLSDQFVCRDSDYTILNTRTGNIMLAGSFDNPQKIMSIADPTDIWVEEPITDKGEIGQKDFLSMFGSLRNSQGIPPRFHFTFNPISIDSWIYKDIFDKKTIPSNRVLANYGDNPFCPQSAYEFFAWLETVDPDKFEIDALGKWGVPRPENPYFHRLLVKGANYFGTCTYDPKVPIYLSFDFNVTNSVLVMQKQGGGLQFIEELHIEGLDLEGVCKELAQRYGRNFLHFTGDASGNNASAYTKGNKSAWQLIRGYMSQYGARFCNYDQVPTSNIGTDSSCFVSNALISHYNSKLTIDSTKCPVLASDVKRMRRLSDGSLDKKDCDKKNYGHMGDTFRYALCNFEYSTFQRIQKTG</sequence>
<comment type="caution">
    <text evidence="2">The sequence shown here is derived from an EMBL/GenBank/DDBJ whole genome shotgun (WGS) entry which is preliminary data.</text>
</comment>
<evidence type="ECO:0000313" key="3">
    <source>
        <dbReference type="Proteomes" id="UP000606008"/>
    </source>
</evidence>
<reference evidence="3" key="2">
    <citation type="submission" date="2023-07" db="EMBL/GenBank/DDBJ databases">
        <authorList>
            <person name="Jung D.-H."/>
        </authorList>
    </citation>
    <scope>NUCLEOTIDE SEQUENCE [LARGE SCALE GENOMIC DNA]</scope>
    <source>
        <strain evidence="3">JA-25</strain>
    </source>
</reference>
<dbReference type="Gene3D" id="3.40.50.300">
    <property type="entry name" value="P-loop containing nucleotide triphosphate hydrolases"/>
    <property type="match status" value="1"/>
</dbReference>
<accession>A0ABX0QDW2</accession>
<dbReference type="InterPro" id="IPR052380">
    <property type="entry name" value="Viral_DNA_packaging_terminase"/>
</dbReference>
<dbReference type="RefSeq" id="WP_166691036.1">
    <property type="nucleotide sequence ID" value="NZ_WAEL01000001.1"/>
</dbReference>
<evidence type="ECO:0000259" key="1">
    <source>
        <dbReference type="Pfam" id="PF04466"/>
    </source>
</evidence>
<evidence type="ECO:0000313" key="2">
    <source>
        <dbReference type="EMBL" id="NID09405.1"/>
    </source>
</evidence>
<dbReference type="PANTHER" id="PTHR39184:SF1">
    <property type="entry name" value="PBSX PHAGE TERMINASE LARGE SUBUNIT"/>
    <property type="match status" value="1"/>
</dbReference>
<organism evidence="2 3">
    <name type="scientific">Fibrivirga algicola</name>
    <dbReference type="NCBI Taxonomy" id="2950420"/>
    <lineage>
        <taxon>Bacteria</taxon>
        <taxon>Pseudomonadati</taxon>
        <taxon>Bacteroidota</taxon>
        <taxon>Cytophagia</taxon>
        <taxon>Cytophagales</taxon>
        <taxon>Spirosomataceae</taxon>
        <taxon>Fibrivirga</taxon>
    </lineage>
</organism>
<name>A0ABX0QDW2_9BACT</name>
<dbReference type="Proteomes" id="UP000606008">
    <property type="component" value="Unassembled WGS sequence"/>
</dbReference>
<dbReference type="InterPro" id="IPR027417">
    <property type="entry name" value="P-loop_NTPase"/>
</dbReference>
<dbReference type="PANTHER" id="PTHR39184">
    <property type="match status" value="1"/>
</dbReference>
<dbReference type="Pfam" id="PF04466">
    <property type="entry name" value="Terminase_3"/>
    <property type="match status" value="1"/>
</dbReference>
<dbReference type="EMBL" id="WAEL01000001">
    <property type="protein sequence ID" value="NID09405.1"/>
    <property type="molecule type" value="Genomic_DNA"/>
</dbReference>